<gene>
    <name evidence="3" type="primary">LOC113205063</name>
</gene>
<evidence type="ECO:0000313" key="2">
    <source>
        <dbReference type="Proteomes" id="UP000504606"/>
    </source>
</evidence>
<reference evidence="3" key="1">
    <citation type="submission" date="2025-08" db="UniProtKB">
        <authorList>
            <consortium name="RefSeq"/>
        </authorList>
    </citation>
    <scope>IDENTIFICATION</scope>
    <source>
        <tissue evidence="3">Whole organism</tissue>
    </source>
</reference>
<dbReference type="AlphaFoldDB" id="A0A9C6X286"/>
<evidence type="ECO:0000256" key="1">
    <source>
        <dbReference type="SAM" id="MobiDB-lite"/>
    </source>
</evidence>
<feature type="compositionally biased region" description="Polar residues" evidence="1">
    <location>
        <begin position="55"/>
        <end position="92"/>
    </location>
</feature>
<feature type="compositionally biased region" description="Polar residues" evidence="1">
    <location>
        <begin position="33"/>
        <end position="44"/>
    </location>
</feature>
<accession>A0A9C6X286</accession>
<dbReference type="PANTHER" id="PTHR31025">
    <property type="entry name" value="SI:CH211-196P9.1-RELATED"/>
    <property type="match status" value="1"/>
</dbReference>
<name>A0A9C6X286_FRAOC</name>
<organism evidence="2 3">
    <name type="scientific">Frankliniella occidentalis</name>
    <name type="common">Western flower thrips</name>
    <name type="synonym">Euthrips occidentalis</name>
    <dbReference type="NCBI Taxonomy" id="133901"/>
    <lineage>
        <taxon>Eukaryota</taxon>
        <taxon>Metazoa</taxon>
        <taxon>Ecdysozoa</taxon>
        <taxon>Arthropoda</taxon>
        <taxon>Hexapoda</taxon>
        <taxon>Insecta</taxon>
        <taxon>Pterygota</taxon>
        <taxon>Neoptera</taxon>
        <taxon>Paraneoptera</taxon>
        <taxon>Thysanoptera</taxon>
        <taxon>Terebrantia</taxon>
        <taxon>Thripoidea</taxon>
        <taxon>Thripidae</taxon>
        <taxon>Frankliniella</taxon>
    </lineage>
</organism>
<protein>
    <submittedName>
        <fullName evidence="3">Uncharacterized protein LOC113205063 isoform X1</fullName>
    </submittedName>
</protein>
<dbReference type="OrthoDB" id="6776649at2759"/>
<keyword evidence="2" id="KW-1185">Reference proteome</keyword>
<dbReference type="RefSeq" id="XP_052127804.1">
    <property type="nucleotide sequence ID" value="XM_052271844.1"/>
</dbReference>
<proteinExistence type="predicted"/>
<dbReference type="GeneID" id="113205063"/>
<dbReference type="PANTHER" id="PTHR31025:SF9">
    <property type="entry name" value="SI:DKEY-286J15.1"/>
    <property type="match status" value="1"/>
</dbReference>
<feature type="region of interest" description="Disordered" evidence="1">
    <location>
        <begin position="1"/>
        <end position="99"/>
    </location>
</feature>
<feature type="region of interest" description="Disordered" evidence="1">
    <location>
        <begin position="255"/>
        <end position="298"/>
    </location>
</feature>
<sequence>MTRSEERRPLAPIQIAERPASQSAASFSHHESLSVTRVSGSYSPVGSHREFPANDTGSFSLFSLPTSSQDPSQENRTTNEMSSNQRTGNENMTRSEERRPLAPIQIRETRFRVPAVSSEGVLPSPQDPNFVFALNTESRVNRLMADAVSTMKYKYDVKSILQRAIGGSKALESLNNSQFIYGAQRNVIVQALVDYLFQSVSHKAQVSTIMRECMAIQLVATWPALKMHLYSKEDRPWHYWYNADQNTGYLENATQVKQRTSKRSGASGIRKSRNTTGAKKPRKLTLAAVQDNHDDSDPEEYIRDVTEARELVGHPHQRSVVLQLMIQTHERRRTKIVLKQVDTFKILNEFPQFMHFHGDVIEQEFNLIYEQKQSCFVREFVYDMVPKLLKIAESDPKTFENCTPSQYDVINAIVVLAKMLPTPVRSFEHERTMPLQASLSDFFNVIPVSSDPNQYVTQRQAESEYKVQPHILATGNQQGVRKMWLVVDSKLMELHRNATPVTAIDLLIKSFFVFHLHFPLAWKNVLRFLQVHIFQIPLENERWSKFSEVHLRLKHFRV</sequence>
<evidence type="ECO:0000313" key="3">
    <source>
        <dbReference type="RefSeq" id="XP_052127804.1"/>
    </source>
</evidence>
<dbReference type="Proteomes" id="UP000504606">
    <property type="component" value="Unplaced"/>
</dbReference>